<reference evidence="2 3" key="1">
    <citation type="journal article" date="2017" name="ISME J.">
        <title>Potential for microbial H2 and metal transformations associated with novel bacteria and archaea in deep terrestrial subsurface sediments.</title>
        <authorList>
            <person name="Hernsdorf A.W."/>
            <person name="Amano Y."/>
            <person name="Miyakawa K."/>
            <person name="Ise K."/>
            <person name="Suzuki Y."/>
            <person name="Anantharaman K."/>
            <person name="Probst A."/>
            <person name="Burstein D."/>
            <person name="Thomas B.C."/>
            <person name="Banfield J.F."/>
        </authorList>
    </citation>
    <scope>NUCLEOTIDE SEQUENCE [LARGE SCALE GENOMIC DNA]</scope>
    <source>
        <strain evidence="2">HGW-Actinobacteria-3</strain>
    </source>
</reference>
<comment type="caution">
    <text evidence="2">The sequence shown here is derived from an EMBL/GenBank/DDBJ whole genome shotgun (WGS) entry which is preliminary data.</text>
</comment>
<name>A0A2N3G4S5_9ACTN</name>
<dbReference type="Pfam" id="PF20586">
    <property type="entry name" value="DUF6788"/>
    <property type="match status" value="1"/>
</dbReference>
<organism evidence="2 3">
    <name type="scientific">Candidatus Anoxymicrobium japonicum</name>
    <dbReference type="NCBI Taxonomy" id="2013648"/>
    <lineage>
        <taxon>Bacteria</taxon>
        <taxon>Bacillati</taxon>
        <taxon>Actinomycetota</taxon>
        <taxon>Candidatus Geothermincolia</taxon>
        <taxon>Candidatus Geothermincolales</taxon>
        <taxon>Candidatus Anoxymicrobiaceae</taxon>
        <taxon>Candidatus Anoxymicrobium</taxon>
    </lineage>
</organism>
<protein>
    <recommendedName>
        <fullName evidence="1">DUF6788 domain-containing protein</fullName>
    </recommendedName>
</protein>
<evidence type="ECO:0000313" key="2">
    <source>
        <dbReference type="EMBL" id="PKQ27622.1"/>
    </source>
</evidence>
<proteinExistence type="predicted"/>
<dbReference type="EMBL" id="PHEX01000071">
    <property type="protein sequence ID" value="PKQ27622.1"/>
    <property type="molecule type" value="Genomic_DNA"/>
</dbReference>
<dbReference type="InterPro" id="IPR046738">
    <property type="entry name" value="DUF6788"/>
</dbReference>
<gene>
    <name evidence="2" type="ORF">CVT63_07025</name>
</gene>
<dbReference type="Proteomes" id="UP000233654">
    <property type="component" value="Unassembled WGS sequence"/>
</dbReference>
<dbReference type="AlphaFoldDB" id="A0A2N3G4S5"/>
<sequence>MEVETVVEKERKKKEDMVLRGSLYTMRRKCGKENCRCVDGDPHETQALSYWARGKPKLLTLRPEDVPVVKTGIERYRKQKAELDKRAERDIATLRAEIQRRKGRRGRA</sequence>
<feature type="domain" description="DUF6788" evidence="1">
    <location>
        <begin position="11"/>
        <end position="70"/>
    </location>
</feature>
<evidence type="ECO:0000313" key="3">
    <source>
        <dbReference type="Proteomes" id="UP000233654"/>
    </source>
</evidence>
<evidence type="ECO:0000259" key="1">
    <source>
        <dbReference type="Pfam" id="PF20586"/>
    </source>
</evidence>
<accession>A0A2N3G4S5</accession>